<dbReference type="PANTHER" id="PTHR46586:SF3">
    <property type="entry name" value="ANKYRIN REPEAT-CONTAINING PROTEIN"/>
    <property type="match status" value="1"/>
</dbReference>
<comment type="caution">
    <text evidence="1">The sequence shown here is derived from an EMBL/GenBank/DDBJ whole genome shotgun (WGS) entry which is preliminary data.</text>
</comment>
<keyword evidence="2" id="KW-1185">Reference proteome</keyword>
<dbReference type="Pfam" id="PF12796">
    <property type="entry name" value="Ank_2"/>
    <property type="match status" value="1"/>
</dbReference>
<name>A0A225VYQ7_9STRA</name>
<dbReference type="EMBL" id="NBNE01002403">
    <property type="protein sequence ID" value="OWZ10576.1"/>
    <property type="molecule type" value="Genomic_DNA"/>
</dbReference>
<gene>
    <name evidence="1" type="ORF">PHMEG_00016555</name>
</gene>
<dbReference type="InterPro" id="IPR052050">
    <property type="entry name" value="SecEffector_AnkRepeat"/>
</dbReference>
<sequence length="312" mass="35000">MDHAAGNKHLDVMQYLHSRNESCSALAYPLTAREGRLQELIWLTCNFPGLYHNATFTDAAARGHLRIVTWLHGNSEQHLGYRVKTTTAAMDWAAAGGHLEIVTWLHENRSEGCGSDALDMAAANGYLYVVQWLHENRVEGCTVPAIDDAATNRHLDVVRWLHNNRQEGATTDAMDGAAAGGHREVVFWLRNKRNEGYTSAAVDGAIAIGDMELLRWFYANHIGCTAIGFDRAIEARNIEMIPFLSRTGTEGCTVNGYVSAVRNGHLHIARWILVRQPHWYDEKDFDRVKLKYGWTSVIILAAIPWYSLVDES</sequence>
<dbReference type="InterPro" id="IPR036770">
    <property type="entry name" value="Ankyrin_rpt-contain_sf"/>
</dbReference>
<evidence type="ECO:0000313" key="1">
    <source>
        <dbReference type="EMBL" id="OWZ10576.1"/>
    </source>
</evidence>
<proteinExistence type="predicted"/>
<accession>A0A225VYQ7</accession>
<dbReference type="Gene3D" id="1.25.40.20">
    <property type="entry name" value="Ankyrin repeat-containing domain"/>
    <property type="match status" value="2"/>
</dbReference>
<protein>
    <submittedName>
        <fullName evidence="1">Uncharacterized protein</fullName>
    </submittedName>
</protein>
<dbReference type="Proteomes" id="UP000198211">
    <property type="component" value="Unassembled WGS sequence"/>
</dbReference>
<dbReference type="InterPro" id="IPR002110">
    <property type="entry name" value="Ankyrin_rpt"/>
</dbReference>
<reference evidence="2" key="1">
    <citation type="submission" date="2017-03" db="EMBL/GenBank/DDBJ databases">
        <title>Phytopthora megakarya and P. palmivora, two closely related causual agents of cacao black pod achieved similar genome size and gene model numbers by different mechanisms.</title>
        <authorList>
            <person name="Ali S."/>
            <person name="Shao J."/>
            <person name="Larry D.J."/>
            <person name="Kronmiller B."/>
            <person name="Shen D."/>
            <person name="Strem M.D."/>
            <person name="Melnick R.L."/>
            <person name="Guiltinan M.J."/>
            <person name="Tyler B.M."/>
            <person name="Meinhardt L.W."/>
            <person name="Bailey B.A."/>
        </authorList>
    </citation>
    <scope>NUCLEOTIDE SEQUENCE [LARGE SCALE GENOMIC DNA]</scope>
    <source>
        <strain evidence="2">zdho120</strain>
    </source>
</reference>
<dbReference type="AlphaFoldDB" id="A0A225VYQ7"/>
<evidence type="ECO:0000313" key="2">
    <source>
        <dbReference type="Proteomes" id="UP000198211"/>
    </source>
</evidence>
<dbReference type="Pfam" id="PF13637">
    <property type="entry name" value="Ank_4"/>
    <property type="match status" value="1"/>
</dbReference>
<dbReference type="OrthoDB" id="126596at2759"/>
<dbReference type="SUPFAM" id="SSF48403">
    <property type="entry name" value="Ankyrin repeat"/>
    <property type="match status" value="1"/>
</dbReference>
<organism evidence="1 2">
    <name type="scientific">Phytophthora megakarya</name>
    <dbReference type="NCBI Taxonomy" id="4795"/>
    <lineage>
        <taxon>Eukaryota</taxon>
        <taxon>Sar</taxon>
        <taxon>Stramenopiles</taxon>
        <taxon>Oomycota</taxon>
        <taxon>Peronosporomycetes</taxon>
        <taxon>Peronosporales</taxon>
        <taxon>Peronosporaceae</taxon>
        <taxon>Phytophthora</taxon>
    </lineage>
</organism>
<dbReference type="PANTHER" id="PTHR46586">
    <property type="entry name" value="ANKYRIN REPEAT-CONTAINING PROTEIN"/>
    <property type="match status" value="1"/>
</dbReference>